<dbReference type="AlphaFoldDB" id="A0A1E5GSF6"/>
<dbReference type="OrthoDB" id="2148359at2"/>
<keyword evidence="1" id="KW-0812">Transmembrane</keyword>
<dbReference type="STRING" id="903983.BCR23_09240"/>
<evidence type="ECO:0000259" key="2">
    <source>
        <dbReference type="Pfam" id="PF06030"/>
    </source>
</evidence>
<keyword evidence="5" id="KW-1185">Reference proteome</keyword>
<evidence type="ECO:0000313" key="5">
    <source>
        <dbReference type="Proteomes" id="UP000094764"/>
    </source>
</evidence>
<evidence type="ECO:0000256" key="1">
    <source>
        <dbReference type="SAM" id="Phobius"/>
    </source>
</evidence>
<accession>A0A1E5GSF6</accession>
<protein>
    <submittedName>
        <fullName evidence="4">Uncharacterized protein</fullName>
    </submittedName>
</protein>
<feature type="transmembrane region" description="Helical" evidence="1">
    <location>
        <begin position="314"/>
        <end position="335"/>
    </location>
</feature>
<sequence>MKKLIMVLGLIFMLGFIDTTEVNAEEMAYSVQAVLPDNQKTDVSYFHLTMKPSQEQELKLKLISYSDKQLEIEVIPRDAFTNNNGMIDYSVDNPTLDQTMPHSFTDLVSEKQVVTLKPKEEKEVSFQLKMPETSFDGEILGGFFVREFNGNASSESDQDAQQTQESATGVQLENRFSYTIGVKLIETDQVVKPEVQLGEVKAGLVNGRTSFLATLRNVKGTTLKKATVEGKIYKKDELLYTTKKDKLAMAPYSVFDFNVSAENEELMAGDYTLKINVTSGEEKWNFTKEFKVDKKAADKLNKEAVEIVKQPTNYWPWVVGGMGIVVVGLLGYIVYQKKRN</sequence>
<feature type="domain" description="WxL Interacting Protein peptidoglycan binding" evidence="2">
    <location>
        <begin position="29"/>
        <end position="146"/>
    </location>
</feature>
<proteinExistence type="predicted"/>
<dbReference type="EMBL" id="MIKB01000015">
    <property type="protein sequence ID" value="OEG15639.1"/>
    <property type="molecule type" value="Genomic_DNA"/>
</dbReference>
<dbReference type="Pfam" id="PF11797">
    <property type="entry name" value="WxLIP_HBD"/>
    <property type="match status" value="1"/>
</dbReference>
<keyword evidence="1" id="KW-1133">Transmembrane helix</keyword>
<organism evidence="4 5">
    <name type="scientific">Enterococcus quebecensis</name>
    <dbReference type="NCBI Taxonomy" id="903983"/>
    <lineage>
        <taxon>Bacteria</taxon>
        <taxon>Bacillati</taxon>
        <taxon>Bacillota</taxon>
        <taxon>Bacilli</taxon>
        <taxon>Lactobacillales</taxon>
        <taxon>Enterococcaceae</taxon>
        <taxon>Enterococcus</taxon>
    </lineage>
</organism>
<reference evidence="5" key="1">
    <citation type="submission" date="2016-09" db="EMBL/GenBank/DDBJ databases">
        <authorList>
            <person name="Gulvik C.A."/>
        </authorList>
    </citation>
    <scope>NUCLEOTIDE SEQUENCE [LARGE SCALE GENOMIC DNA]</scope>
    <source>
        <strain evidence="5">LMG 26306</strain>
    </source>
</reference>
<feature type="domain" description="WxL Interacting Protein host binding" evidence="3">
    <location>
        <begin position="168"/>
        <end position="302"/>
    </location>
</feature>
<name>A0A1E5GSF6_9ENTE</name>
<evidence type="ECO:0000313" key="4">
    <source>
        <dbReference type="EMBL" id="OEG15639.1"/>
    </source>
</evidence>
<dbReference type="RefSeq" id="WP_069635508.1">
    <property type="nucleotide sequence ID" value="NZ_JXKZ01000006.1"/>
</dbReference>
<dbReference type="Pfam" id="PF06030">
    <property type="entry name" value="WxLIP_PGBD"/>
    <property type="match status" value="1"/>
</dbReference>
<keyword evidence="1" id="KW-0472">Membrane</keyword>
<dbReference type="Proteomes" id="UP000094764">
    <property type="component" value="Unassembled WGS sequence"/>
</dbReference>
<gene>
    <name evidence="4" type="ORF">BCR23_09240</name>
</gene>
<comment type="caution">
    <text evidence="4">The sequence shown here is derived from an EMBL/GenBank/DDBJ whole genome shotgun (WGS) entry which is preliminary data.</text>
</comment>
<evidence type="ECO:0000259" key="3">
    <source>
        <dbReference type="Pfam" id="PF11797"/>
    </source>
</evidence>
<dbReference type="InterPro" id="IPR010317">
    <property type="entry name" value="WxLIP_PGBD"/>
</dbReference>
<dbReference type="InterPro" id="IPR021759">
    <property type="entry name" value="WxLIP_HBD"/>
</dbReference>